<keyword evidence="1" id="KW-0732">Signal</keyword>
<dbReference type="Pfam" id="PF04972">
    <property type="entry name" value="BON"/>
    <property type="match status" value="1"/>
</dbReference>
<gene>
    <name evidence="3" type="ORF">WT44_22240</name>
</gene>
<protein>
    <submittedName>
        <fullName evidence="3">Transporter</fullName>
    </submittedName>
</protein>
<dbReference type="AlphaFoldDB" id="A0A108IDL6"/>
<dbReference type="PANTHER" id="PTHR34606:SF15">
    <property type="entry name" value="BON DOMAIN-CONTAINING PROTEIN"/>
    <property type="match status" value="1"/>
</dbReference>
<evidence type="ECO:0000259" key="2">
    <source>
        <dbReference type="PROSITE" id="PS50914"/>
    </source>
</evidence>
<evidence type="ECO:0000313" key="3">
    <source>
        <dbReference type="EMBL" id="KWA59239.1"/>
    </source>
</evidence>
<dbReference type="PANTHER" id="PTHR34606">
    <property type="entry name" value="BON DOMAIN-CONTAINING PROTEIN"/>
    <property type="match status" value="1"/>
</dbReference>
<dbReference type="InterPro" id="IPR006311">
    <property type="entry name" value="TAT_signal"/>
</dbReference>
<dbReference type="RefSeq" id="WP_060150357.1">
    <property type="nucleotide sequence ID" value="NZ_LPGD01000100.1"/>
</dbReference>
<feature type="chain" id="PRO_5007130422" evidence="1">
    <location>
        <begin position="42"/>
        <end position="134"/>
    </location>
</feature>
<feature type="signal peptide" evidence="1">
    <location>
        <begin position="1"/>
        <end position="41"/>
    </location>
</feature>
<comment type="caution">
    <text evidence="3">The sequence shown here is derived from an EMBL/GenBank/DDBJ whole genome shotgun (WGS) entry which is preliminary data.</text>
</comment>
<dbReference type="Proteomes" id="UP000068603">
    <property type="component" value="Unassembled WGS sequence"/>
</dbReference>
<proteinExistence type="predicted"/>
<dbReference type="PROSITE" id="PS51318">
    <property type="entry name" value="TAT"/>
    <property type="match status" value="1"/>
</dbReference>
<dbReference type="STRING" id="1503054.WT74_24635"/>
<name>A0A108IDL6_9BURK</name>
<dbReference type="Gene3D" id="3.30.1340.30">
    <property type="match status" value="1"/>
</dbReference>
<organism evidence="3">
    <name type="scientific">Burkholderia stagnalis</name>
    <dbReference type="NCBI Taxonomy" id="1503054"/>
    <lineage>
        <taxon>Bacteria</taxon>
        <taxon>Pseudomonadati</taxon>
        <taxon>Pseudomonadota</taxon>
        <taxon>Betaproteobacteria</taxon>
        <taxon>Burkholderiales</taxon>
        <taxon>Burkholderiaceae</taxon>
        <taxon>Burkholderia</taxon>
        <taxon>Burkholderia cepacia complex</taxon>
    </lineage>
</organism>
<sequence>MSASQWRAGRPRLKRRAAMRPGAAIAVAAVAFLVVVPGASAAGDTGDATDTDASSLVAMIGTEIHDATITTKAKAAMFGREDLSSGDIHVTTRHGDVLLTGSVPDEQQHIAAVRIVKQIDGVQHVRDELSIRAK</sequence>
<accession>A0A108IDL6</accession>
<dbReference type="InterPro" id="IPR007055">
    <property type="entry name" value="BON_dom"/>
</dbReference>
<dbReference type="InterPro" id="IPR051686">
    <property type="entry name" value="Lipoprotein_DolP"/>
</dbReference>
<reference evidence="3 4" key="1">
    <citation type="submission" date="2015-11" db="EMBL/GenBank/DDBJ databases">
        <title>Expanding the genomic diversity of Burkholderia species for the development of highly accurate diagnostics.</title>
        <authorList>
            <person name="Sahl J."/>
            <person name="Keim P."/>
            <person name="Wagner D."/>
        </authorList>
    </citation>
    <scope>NUCLEOTIDE SEQUENCE [LARGE SCALE GENOMIC DNA]</scope>
    <source>
        <strain evidence="3 4">MSMB1960WGS</strain>
    </source>
</reference>
<feature type="domain" description="BON" evidence="2">
    <location>
        <begin position="65"/>
        <end position="133"/>
    </location>
</feature>
<dbReference type="EMBL" id="LPHB01000056">
    <property type="protein sequence ID" value="KWA59239.1"/>
    <property type="molecule type" value="Genomic_DNA"/>
</dbReference>
<evidence type="ECO:0000313" key="4">
    <source>
        <dbReference type="Proteomes" id="UP000068603"/>
    </source>
</evidence>
<dbReference type="PROSITE" id="PS50914">
    <property type="entry name" value="BON"/>
    <property type="match status" value="1"/>
</dbReference>
<evidence type="ECO:0000256" key="1">
    <source>
        <dbReference type="SAM" id="SignalP"/>
    </source>
</evidence>